<evidence type="ECO:0000313" key="2">
    <source>
        <dbReference type="EMBL" id="MCD1653167.1"/>
    </source>
</evidence>
<dbReference type="EMBL" id="JAINWA010000001">
    <property type="protein sequence ID" value="MCD1653167.1"/>
    <property type="molecule type" value="Genomic_DNA"/>
</dbReference>
<dbReference type="Proteomes" id="UP001198163">
    <property type="component" value="Unassembled WGS sequence"/>
</dbReference>
<proteinExistence type="predicted"/>
<feature type="transmembrane region" description="Helical" evidence="1">
    <location>
        <begin position="49"/>
        <end position="70"/>
    </location>
</feature>
<dbReference type="AlphaFoldDB" id="A0AAE3EF82"/>
<gene>
    <name evidence="2" type="ORF">K7J14_00380</name>
</gene>
<reference evidence="2" key="1">
    <citation type="submission" date="2021-08" db="EMBL/GenBank/DDBJ databases">
        <title>Comparative analyses of Brucepasteria parasyntrophica and Teretinema zuelzerae.</title>
        <authorList>
            <person name="Song Y."/>
            <person name="Brune A."/>
        </authorList>
    </citation>
    <scope>NUCLEOTIDE SEQUENCE</scope>
    <source>
        <strain evidence="2">DSM 1903</strain>
    </source>
</reference>
<keyword evidence="3" id="KW-1185">Reference proteome</keyword>
<protein>
    <submittedName>
        <fullName evidence="2">Uncharacterized protein</fullName>
    </submittedName>
</protein>
<keyword evidence="1" id="KW-0812">Transmembrane</keyword>
<dbReference type="RefSeq" id="WP_230752065.1">
    <property type="nucleotide sequence ID" value="NZ_JAINWA010000001.1"/>
</dbReference>
<keyword evidence="1" id="KW-0472">Membrane</keyword>
<keyword evidence="1" id="KW-1133">Transmembrane helix</keyword>
<name>A0AAE3EF82_9SPIR</name>
<evidence type="ECO:0000313" key="3">
    <source>
        <dbReference type="Proteomes" id="UP001198163"/>
    </source>
</evidence>
<organism evidence="2 3">
    <name type="scientific">Teretinema zuelzerae</name>
    <dbReference type="NCBI Taxonomy" id="156"/>
    <lineage>
        <taxon>Bacteria</taxon>
        <taxon>Pseudomonadati</taxon>
        <taxon>Spirochaetota</taxon>
        <taxon>Spirochaetia</taxon>
        <taxon>Spirochaetales</taxon>
        <taxon>Treponemataceae</taxon>
        <taxon>Teretinema</taxon>
    </lineage>
</organism>
<evidence type="ECO:0000256" key="1">
    <source>
        <dbReference type="SAM" id="Phobius"/>
    </source>
</evidence>
<accession>A0AAE3EF82</accession>
<comment type="caution">
    <text evidence="2">The sequence shown here is derived from an EMBL/GenBank/DDBJ whole genome shotgun (WGS) entry which is preliminary data.</text>
</comment>
<sequence>MRNERPALIGGPLAELREFMGEMREFKRQTLARLSSIDHSRERAGGYRVSVVAVCIAAIACAGNIANLIVGQGGR</sequence>